<dbReference type="Pfam" id="PF00651">
    <property type="entry name" value="BTB"/>
    <property type="match status" value="1"/>
</dbReference>
<protein>
    <submittedName>
        <fullName evidence="4">BTB domain-containing protein</fullName>
    </submittedName>
</protein>
<dbReference type="Proteomes" id="UP000492821">
    <property type="component" value="Unassembled WGS sequence"/>
</dbReference>
<evidence type="ECO:0000313" key="3">
    <source>
        <dbReference type="Proteomes" id="UP000492821"/>
    </source>
</evidence>
<keyword evidence="3" id="KW-1185">Reference proteome</keyword>
<feature type="domain" description="BTB" evidence="2">
    <location>
        <begin position="275"/>
        <end position="356"/>
    </location>
</feature>
<feature type="region of interest" description="Disordered" evidence="1">
    <location>
        <begin position="1"/>
        <end position="22"/>
    </location>
</feature>
<reference evidence="4" key="2">
    <citation type="submission" date="2020-10" db="UniProtKB">
        <authorList>
            <consortium name="WormBaseParasite"/>
        </authorList>
    </citation>
    <scope>IDENTIFICATION</scope>
</reference>
<accession>A0A7E4WB73</accession>
<reference evidence="3" key="1">
    <citation type="journal article" date="2013" name="Genetics">
        <title>The draft genome and transcriptome of Panagrellus redivivus are shaped by the harsh demands of a free-living lifestyle.</title>
        <authorList>
            <person name="Srinivasan J."/>
            <person name="Dillman A.R."/>
            <person name="Macchietto M.G."/>
            <person name="Heikkinen L."/>
            <person name="Lakso M."/>
            <person name="Fracchia K.M."/>
            <person name="Antoshechkin I."/>
            <person name="Mortazavi A."/>
            <person name="Wong G."/>
            <person name="Sternberg P.W."/>
        </authorList>
    </citation>
    <scope>NUCLEOTIDE SEQUENCE [LARGE SCALE GENOMIC DNA]</scope>
    <source>
        <strain evidence="3">MT8872</strain>
    </source>
</reference>
<evidence type="ECO:0000259" key="2">
    <source>
        <dbReference type="PROSITE" id="PS50097"/>
    </source>
</evidence>
<dbReference type="Gene3D" id="3.30.710.10">
    <property type="entry name" value="Potassium Channel Kv1.1, Chain A"/>
    <property type="match status" value="1"/>
</dbReference>
<evidence type="ECO:0000256" key="1">
    <source>
        <dbReference type="SAM" id="MobiDB-lite"/>
    </source>
</evidence>
<organism evidence="3 4">
    <name type="scientific">Panagrellus redivivus</name>
    <name type="common">Microworm</name>
    <dbReference type="NCBI Taxonomy" id="6233"/>
    <lineage>
        <taxon>Eukaryota</taxon>
        <taxon>Metazoa</taxon>
        <taxon>Ecdysozoa</taxon>
        <taxon>Nematoda</taxon>
        <taxon>Chromadorea</taxon>
        <taxon>Rhabditida</taxon>
        <taxon>Tylenchina</taxon>
        <taxon>Panagrolaimomorpha</taxon>
        <taxon>Panagrolaimoidea</taxon>
        <taxon>Panagrolaimidae</taxon>
        <taxon>Panagrellus</taxon>
    </lineage>
</organism>
<dbReference type="SUPFAM" id="SSF54695">
    <property type="entry name" value="POZ domain"/>
    <property type="match status" value="1"/>
</dbReference>
<sequence length="482" mass="53116">MASTATAPPNKDESAAATGNAAPDSIDMSQIAEHLQSGDPRKTVLLQGADGKTRVFVNNDEEQLKNCYNDGRSFESLGKPDADNVDYTLNFRLHKDSANAVGSAGESLSPAVPIISYHAHVWWFWTYELLFKEDKDNALKATFILKSVGPCINPHRELPRGALGENIPRTQMAPSLKSPKVIVAGTSYPLKTLLGAPDNIYVAEHFLSLDRIRELFVDDNLFLTFTVNISIPKSYFDVLKQAGLGEVESAVTVAAPPGADETLKKVIAGEKTAGADYVLTFGDSSKNESVEYHVHRMALARSSSVLAQLFRTKYNPPGDQILVPSSEDRFIFPHLKKEDAEFFLTFFYTQRLVLPHFGAFARVGRVFCMIAERPQLMHLFKQWQKLLVEKLLDAEKAGDTSKIVSESVEALIAIYSAPYGALPVAKRVAASLLANELNLSEGKGEKLINTLKADPKYESYNLDKFLPGVVRLRLLIASVPKE</sequence>
<dbReference type="InterPro" id="IPR011333">
    <property type="entry name" value="SKP1/BTB/POZ_sf"/>
</dbReference>
<dbReference type="InterPro" id="IPR000210">
    <property type="entry name" value="BTB/POZ_dom"/>
</dbReference>
<dbReference type="AlphaFoldDB" id="A0A7E4WB73"/>
<name>A0A7E4WB73_PANRE</name>
<proteinExistence type="predicted"/>
<evidence type="ECO:0000313" key="4">
    <source>
        <dbReference type="WBParaSite" id="Pan_g9175.t1"/>
    </source>
</evidence>
<dbReference type="PROSITE" id="PS50097">
    <property type="entry name" value="BTB"/>
    <property type="match status" value="1"/>
</dbReference>
<dbReference type="WBParaSite" id="Pan_g9175.t1">
    <property type="protein sequence ID" value="Pan_g9175.t1"/>
    <property type="gene ID" value="Pan_g9175"/>
</dbReference>